<proteinExistence type="predicted"/>
<evidence type="ECO:0000313" key="2">
    <source>
        <dbReference type="Proteomes" id="UP000321720"/>
    </source>
</evidence>
<reference evidence="1 2" key="1">
    <citation type="submission" date="2019-07" db="EMBL/GenBank/DDBJ databases">
        <title>Whole genome shotgun sequence of Cellulomonas composti NBRC 100758.</title>
        <authorList>
            <person name="Hosoyama A."/>
            <person name="Uohara A."/>
            <person name="Ohji S."/>
            <person name="Ichikawa N."/>
        </authorList>
    </citation>
    <scope>NUCLEOTIDE SEQUENCE [LARGE SCALE GENOMIC DNA]</scope>
    <source>
        <strain evidence="1 2">NBRC 100758</strain>
    </source>
</reference>
<accession>A0A511J7Q3</accession>
<dbReference type="EMBL" id="BJWG01000002">
    <property type="protein sequence ID" value="GEL94032.1"/>
    <property type="molecule type" value="Genomic_DNA"/>
</dbReference>
<sequence length="240" mass="26576">MDAGALRVRYITSEGQEQETSLASVDGRCLAEGSPVRIPPSYVGQSNYPGLFWSATNGGHVWYESLLELTWLWLADFDPRVRRITAQPFELAGRDGERDRTRFPDFLVIDEHDETRVIDVKPERMLDKPEVRASLNWTGHAIGARGWRYEVWSGAHPTTLRNVRLLAVARRPGIVPTSVVDSVVAACPATGTTLGELERSARAAAMIGNPRIAVFAALWRGELTCDLRAPIDARTLVRAA</sequence>
<dbReference type="NCBIfam" id="NF033179">
    <property type="entry name" value="TnsA_like_Actin"/>
    <property type="match status" value="1"/>
</dbReference>
<dbReference type="Proteomes" id="UP000321720">
    <property type="component" value="Unassembled WGS sequence"/>
</dbReference>
<dbReference type="AlphaFoldDB" id="A0A511J7Q3"/>
<dbReference type="InterPro" id="IPR048000">
    <property type="entry name" value="TnsA-like"/>
</dbReference>
<comment type="caution">
    <text evidence="1">The sequence shown here is derived from an EMBL/GenBank/DDBJ whole genome shotgun (WGS) entry which is preliminary data.</text>
</comment>
<evidence type="ECO:0000313" key="1">
    <source>
        <dbReference type="EMBL" id="GEL94032.1"/>
    </source>
</evidence>
<protein>
    <recommendedName>
        <fullName evidence="3">TnsA endonuclease N-terminal domain-containing protein</fullName>
    </recommendedName>
</protein>
<organism evidence="1 2">
    <name type="scientific">Cellulomonas composti</name>
    <dbReference type="NCBI Taxonomy" id="266130"/>
    <lineage>
        <taxon>Bacteria</taxon>
        <taxon>Bacillati</taxon>
        <taxon>Actinomycetota</taxon>
        <taxon>Actinomycetes</taxon>
        <taxon>Micrococcales</taxon>
        <taxon>Cellulomonadaceae</taxon>
        <taxon>Cellulomonas</taxon>
    </lineage>
</organism>
<evidence type="ECO:0008006" key="3">
    <source>
        <dbReference type="Google" id="ProtNLM"/>
    </source>
</evidence>
<gene>
    <name evidence="1" type="ORF">CCO02nite_06900</name>
</gene>
<name>A0A511J7Q3_9CELL</name>
<dbReference type="RefSeq" id="WP_146841643.1">
    <property type="nucleotide sequence ID" value="NZ_BJWG01000002.1"/>
</dbReference>
<dbReference type="OrthoDB" id="3403133at2"/>
<keyword evidence="2" id="KW-1185">Reference proteome</keyword>